<feature type="region of interest" description="Disordered" evidence="1">
    <location>
        <begin position="244"/>
        <end position="276"/>
    </location>
</feature>
<dbReference type="EMBL" id="HBNR01028608">
    <property type="protein sequence ID" value="CAE4581733.1"/>
    <property type="molecule type" value="Transcribed_RNA"/>
</dbReference>
<feature type="compositionally biased region" description="Low complexity" evidence="1">
    <location>
        <begin position="248"/>
        <end position="276"/>
    </location>
</feature>
<dbReference type="SUPFAM" id="SSF48425">
    <property type="entry name" value="Sec7 domain"/>
    <property type="match status" value="1"/>
</dbReference>
<dbReference type="Pfam" id="PF13621">
    <property type="entry name" value="Cupin_8"/>
    <property type="match status" value="1"/>
</dbReference>
<evidence type="ECO:0000256" key="1">
    <source>
        <dbReference type="SAM" id="MobiDB-lite"/>
    </source>
</evidence>
<feature type="domain" description="JmjC" evidence="3">
    <location>
        <begin position="84"/>
        <end position="256"/>
    </location>
</feature>
<evidence type="ECO:0008006" key="5">
    <source>
        <dbReference type="Google" id="ProtNLM"/>
    </source>
</evidence>
<sequence>MGSASSRRFLEEPRLSSARHDLAAASLEDDRWIRTSLAQHFEGQLLDVDLVDEFGTPTSSVKWTFARWFAAASCRNAFASHGRLVRPYIRNVPVPPALRRQCLSDSPWPTSLGLDVSCTLFMGSPGSRTWLHTDGVHSAVLVLRGQKLVVALAPDSGGGLSASEATALNAVLCGLADRAPESFGGGGAGQRAGAHGVVDMGNLALRYAWLGPGEAITIPRGWHHFVYNETSCISVTLWARPPRPAAPVEPSSAAAEAGPAAPGAAPQAAPAAGPGMMPGSGRLLKLPRRLLQHVVSWCLDAAEPLGSSACGGGAGPASRLLWSVACSDAAWEAAFRHHWGTRAAALAAAEAAEAAAEAPGAASAEGGWRRRYARIRRVVAGEFKERPKAAARRWGDLALVDPGCAEALAGFLHRHERLLDKGSLGDYLSSPHAVSVLEAWTRELLAPLSGISVEAALRIYLLSLRLPGEAPRIDRMFQILASAYCSQNPGILATAAVPDDSQNPGIFASEDVIFVMLFNLVILNADLTTRTIKHHMTLDQFLRNNRGINDGADLPREYLTELFESIRQTPLPTC</sequence>
<name>A0A7S4QHD4_9DINO</name>
<dbReference type="AlphaFoldDB" id="A0A7S4QHD4"/>
<proteinExistence type="predicted"/>
<dbReference type="PROSITE" id="PS50190">
    <property type="entry name" value="SEC7"/>
    <property type="match status" value="1"/>
</dbReference>
<dbReference type="Gene3D" id="1.10.220.20">
    <property type="match status" value="1"/>
</dbReference>
<dbReference type="Pfam" id="PF01369">
    <property type="entry name" value="Sec7"/>
    <property type="match status" value="1"/>
</dbReference>
<dbReference type="InterPro" id="IPR035999">
    <property type="entry name" value="Sec7_dom_sf"/>
</dbReference>
<dbReference type="InterPro" id="IPR003347">
    <property type="entry name" value="JmjC_dom"/>
</dbReference>
<dbReference type="InterPro" id="IPR023394">
    <property type="entry name" value="Sec7_C_sf"/>
</dbReference>
<dbReference type="GO" id="GO:0005085">
    <property type="term" value="F:guanyl-nucleotide exchange factor activity"/>
    <property type="evidence" value="ECO:0007669"/>
    <property type="project" value="InterPro"/>
</dbReference>
<dbReference type="InterPro" id="IPR000904">
    <property type="entry name" value="Sec7_dom"/>
</dbReference>
<accession>A0A7S4QHD4</accession>
<dbReference type="InterPro" id="IPR041667">
    <property type="entry name" value="Cupin_8"/>
</dbReference>
<dbReference type="SMART" id="SM00222">
    <property type="entry name" value="Sec7"/>
    <property type="match status" value="1"/>
</dbReference>
<reference evidence="4" key="1">
    <citation type="submission" date="2021-01" db="EMBL/GenBank/DDBJ databases">
        <authorList>
            <person name="Corre E."/>
            <person name="Pelletier E."/>
            <person name="Niang G."/>
            <person name="Scheremetjew M."/>
            <person name="Finn R."/>
            <person name="Kale V."/>
            <person name="Holt S."/>
            <person name="Cochrane G."/>
            <person name="Meng A."/>
            <person name="Brown T."/>
            <person name="Cohen L."/>
        </authorList>
    </citation>
    <scope>NUCLEOTIDE SEQUENCE</scope>
    <source>
        <strain evidence="4">CCMP3105</strain>
    </source>
</reference>
<dbReference type="PANTHER" id="PTHR10663">
    <property type="entry name" value="GUANYL-NUCLEOTIDE EXCHANGE FACTOR"/>
    <property type="match status" value="1"/>
</dbReference>
<dbReference type="GO" id="GO:0032012">
    <property type="term" value="P:regulation of ARF protein signal transduction"/>
    <property type="evidence" value="ECO:0007669"/>
    <property type="project" value="InterPro"/>
</dbReference>
<evidence type="ECO:0000313" key="4">
    <source>
        <dbReference type="EMBL" id="CAE4581733.1"/>
    </source>
</evidence>
<dbReference type="Gene3D" id="2.60.120.650">
    <property type="entry name" value="Cupin"/>
    <property type="match status" value="1"/>
</dbReference>
<dbReference type="CDD" id="cd00171">
    <property type="entry name" value="Sec7"/>
    <property type="match status" value="1"/>
</dbReference>
<dbReference type="PROSITE" id="PS51184">
    <property type="entry name" value="JMJC"/>
    <property type="match status" value="1"/>
</dbReference>
<dbReference type="Gene3D" id="1.10.1000.11">
    <property type="entry name" value="Arf Nucleotide-binding Site Opener,domain 2"/>
    <property type="match status" value="1"/>
</dbReference>
<gene>
    <name evidence="4" type="ORF">AMON00008_LOCUS19464</name>
</gene>
<feature type="domain" description="SEC7" evidence="2">
    <location>
        <begin position="369"/>
        <end position="569"/>
    </location>
</feature>
<dbReference type="SUPFAM" id="SSF51197">
    <property type="entry name" value="Clavaminate synthase-like"/>
    <property type="match status" value="1"/>
</dbReference>
<organism evidence="4">
    <name type="scientific">Alexandrium monilatum</name>
    <dbReference type="NCBI Taxonomy" id="311494"/>
    <lineage>
        <taxon>Eukaryota</taxon>
        <taxon>Sar</taxon>
        <taxon>Alveolata</taxon>
        <taxon>Dinophyceae</taxon>
        <taxon>Gonyaulacales</taxon>
        <taxon>Pyrocystaceae</taxon>
        <taxon>Alexandrium</taxon>
    </lineage>
</organism>
<evidence type="ECO:0000259" key="2">
    <source>
        <dbReference type="PROSITE" id="PS50190"/>
    </source>
</evidence>
<protein>
    <recommendedName>
        <fullName evidence="5">JmjC domain-containing protein</fullName>
    </recommendedName>
</protein>
<evidence type="ECO:0000259" key="3">
    <source>
        <dbReference type="PROSITE" id="PS51184"/>
    </source>
</evidence>